<comment type="function">
    <text evidence="13 17">Initiates complex N-linked carbohydrate formation. Essential for the conversion of high-mannose to hybrid and complex N-glycans.</text>
</comment>
<keyword evidence="19" id="KW-1185">Reference proteome</keyword>
<keyword evidence="6" id="KW-0812">Transmembrane</keyword>
<dbReference type="InterPro" id="IPR004139">
    <property type="entry name" value="Glyco_trans_13"/>
</dbReference>
<organism evidence="18 19">
    <name type="scientific">Gongylonema pulchrum</name>
    <dbReference type="NCBI Taxonomy" id="637853"/>
    <lineage>
        <taxon>Eukaryota</taxon>
        <taxon>Metazoa</taxon>
        <taxon>Ecdysozoa</taxon>
        <taxon>Nematoda</taxon>
        <taxon>Chromadorea</taxon>
        <taxon>Rhabditida</taxon>
        <taxon>Spirurina</taxon>
        <taxon>Spiruromorpha</taxon>
        <taxon>Spiruroidea</taxon>
        <taxon>Gongylonematidae</taxon>
        <taxon>Gongylonema</taxon>
    </lineage>
</organism>
<comment type="catalytic activity">
    <reaction evidence="16 17">
        <text>N(4)-(alpha-D-Man-(1-&gt;3)-[alpha-D-Man-(1-&gt;3)-[alpha-D-Man-(1-&gt;6)]-alpha-D-Man-(1-&gt;6)]-beta-D-Man-(1-&gt;4)-beta-D-GlcNAc-(1-&gt;4)-beta-D-GlcNAc)-L-asparaginyl-[protein] (N-glucan mannose isomer 5A1,2) + UDP-N-acetyl-alpha-D-glucosamine = N(4)-{beta-D-GlcNAc-(1-&gt;2)-alpha-D-Man-(1-&gt;3)-[alpha-D-Man-(1-&gt;3)-[alpha-D-Man-(1-&gt;6)]-alpha-D-Man-(1-&gt;6)]-beta-D-Man-(1-&gt;4)-beta-D-GlcNAc-(1-&gt;4)-beta-D-GlcNAc}-L-asparaginyl-[protein] + UDP + H(+)</text>
        <dbReference type="Rhea" id="RHEA:11456"/>
        <dbReference type="Rhea" id="RHEA-COMP:14367"/>
        <dbReference type="Rhea" id="RHEA-COMP:14368"/>
        <dbReference type="ChEBI" id="CHEBI:15378"/>
        <dbReference type="ChEBI" id="CHEBI:57705"/>
        <dbReference type="ChEBI" id="CHEBI:58223"/>
        <dbReference type="ChEBI" id="CHEBI:59087"/>
        <dbReference type="ChEBI" id="CHEBI:60625"/>
        <dbReference type="EC" id="2.4.1.101"/>
    </reaction>
</comment>
<evidence type="ECO:0000256" key="2">
    <source>
        <dbReference type="ARBA" id="ARBA00004922"/>
    </source>
</evidence>
<dbReference type="GO" id="GO:0003827">
    <property type="term" value="F:alpha-1,3-mannosylglycoprotein 2-beta-N-acetylglucosaminyltransferase activity"/>
    <property type="evidence" value="ECO:0007669"/>
    <property type="project" value="UniProtKB-UniRule"/>
</dbReference>
<comment type="cofactor">
    <cofactor evidence="17">
        <name>Mn(2+)</name>
        <dbReference type="ChEBI" id="CHEBI:29035"/>
    </cofactor>
    <text evidence="17">The cofactor is mostly bound to the substrate.</text>
</comment>
<dbReference type="GO" id="GO:0006487">
    <property type="term" value="P:protein N-linked glycosylation"/>
    <property type="evidence" value="ECO:0007669"/>
    <property type="project" value="TreeGrafter"/>
</dbReference>
<dbReference type="OrthoDB" id="440755at2759"/>
<dbReference type="EC" id="2.4.1.101" evidence="14 17"/>
<evidence type="ECO:0000256" key="16">
    <source>
        <dbReference type="ARBA" id="ARBA00049421"/>
    </source>
</evidence>
<evidence type="ECO:0000256" key="17">
    <source>
        <dbReference type="RuleBase" id="RU368119"/>
    </source>
</evidence>
<dbReference type="EMBL" id="UYRT01079920">
    <property type="protein sequence ID" value="VDN21664.1"/>
    <property type="molecule type" value="Genomic_DNA"/>
</dbReference>
<evidence type="ECO:0000313" key="19">
    <source>
        <dbReference type="Proteomes" id="UP000271098"/>
    </source>
</evidence>
<evidence type="ECO:0000256" key="13">
    <source>
        <dbReference type="ARBA" id="ARBA00037706"/>
    </source>
</evidence>
<evidence type="ECO:0000256" key="10">
    <source>
        <dbReference type="ARBA" id="ARBA00023034"/>
    </source>
</evidence>
<dbReference type="PANTHER" id="PTHR10468:SF0">
    <property type="entry name" value="ALPHA-1,3-MANNOSYL-GLYCOPROTEIN 2-BETA-N-ACETYLGLUCOSAMINYLTRANSFERASE"/>
    <property type="match status" value="1"/>
</dbReference>
<evidence type="ECO:0000256" key="1">
    <source>
        <dbReference type="ARBA" id="ARBA00004323"/>
    </source>
</evidence>
<dbReference type="GO" id="GO:0000139">
    <property type="term" value="C:Golgi membrane"/>
    <property type="evidence" value="ECO:0007669"/>
    <property type="project" value="UniProtKB-SubCell"/>
</dbReference>
<dbReference type="PANTHER" id="PTHR10468">
    <property type="entry name" value="PROTEIN O-LINKED-MANNOSE BETA-1,2-N-ACETYLGLUCOSAMINYLTRANSFERASE 1/ALPHA-1,3-MANNOSYL-GLYCOPROTEIN 2-BETA-N-ACETYLGLUCOSAMINYLTRANSFERASE"/>
    <property type="match status" value="1"/>
</dbReference>
<evidence type="ECO:0000313" key="18">
    <source>
        <dbReference type="EMBL" id="VDN21664.1"/>
    </source>
</evidence>
<dbReference type="GO" id="GO:0030145">
    <property type="term" value="F:manganese ion binding"/>
    <property type="evidence" value="ECO:0007669"/>
    <property type="project" value="UniProtKB-UniRule"/>
</dbReference>
<evidence type="ECO:0000256" key="4">
    <source>
        <dbReference type="ARBA" id="ARBA00022676"/>
    </source>
</evidence>
<comment type="pathway">
    <text evidence="2 17">Protein modification; protein glycosylation.</text>
</comment>
<evidence type="ECO:0000256" key="7">
    <source>
        <dbReference type="ARBA" id="ARBA00022723"/>
    </source>
</evidence>
<gene>
    <name evidence="18" type="ORF">GPUH_LOCUS13106</name>
</gene>
<dbReference type="SUPFAM" id="SSF53448">
    <property type="entry name" value="Nucleotide-diphospho-sugar transferases"/>
    <property type="match status" value="1"/>
</dbReference>
<evidence type="ECO:0000256" key="3">
    <source>
        <dbReference type="ARBA" id="ARBA00006492"/>
    </source>
</evidence>
<evidence type="ECO:0000256" key="11">
    <source>
        <dbReference type="ARBA" id="ARBA00023136"/>
    </source>
</evidence>
<comment type="similarity">
    <text evidence="3 17">Belongs to the glycosyltransferase 13 family.</text>
</comment>
<keyword evidence="12 17" id="KW-0464">Manganese</keyword>
<accession>A0A3P7LXF4</accession>
<evidence type="ECO:0000256" key="5">
    <source>
        <dbReference type="ARBA" id="ARBA00022679"/>
    </source>
</evidence>
<evidence type="ECO:0000256" key="12">
    <source>
        <dbReference type="ARBA" id="ARBA00023211"/>
    </source>
</evidence>
<keyword evidence="8 17" id="KW-0735">Signal-anchor</keyword>
<keyword evidence="7 17" id="KW-0479">Metal-binding</keyword>
<keyword evidence="11" id="KW-0472">Membrane</keyword>
<sequence>MGAGVFRNELDQLQRRNKESELIAGTATRAAAQKPLAAGEWPDPIAVLVFVCNRSNAIHNHLEQLLNSTYQYKLLELGNLLRYRPSPEKFPIIVSQDCDDRRVQETVANFGTRVRYIKSEDTGLGRVGQLKIREAEEYGGHILY</sequence>
<dbReference type="Gene3D" id="3.90.550.10">
    <property type="entry name" value="Spore Coat Polysaccharide Biosynthesis Protein SpsA, Chain A"/>
    <property type="match status" value="1"/>
</dbReference>
<name>A0A3P7LXF4_9BILA</name>
<dbReference type="UniPathway" id="UPA00378"/>
<dbReference type="InterPro" id="IPR052261">
    <property type="entry name" value="Glycosyltransferase_13"/>
</dbReference>
<dbReference type="Pfam" id="PF03071">
    <property type="entry name" value="GNT-I"/>
    <property type="match status" value="1"/>
</dbReference>
<dbReference type="InterPro" id="IPR029044">
    <property type="entry name" value="Nucleotide-diphossugar_trans"/>
</dbReference>
<keyword evidence="5" id="KW-0808">Transferase</keyword>
<evidence type="ECO:0000256" key="9">
    <source>
        <dbReference type="ARBA" id="ARBA00022989"/>
    </source>
</evidence>
<proteinExistence type="inferred from homology"/>
<dbReference type="AlphaFoldDB" id="A0A3P7LXF4"/>
<evidence type="ECO:0000256" key="8">
    <source>
        <dbReference type="ARBA" id="ARBA00022968"/>
    </source>
</evidence>
<evidence type="ECO:0000256" key="6">
    <source>
        <dbReference type="ARBA" id="ARBA00022692"/>
    </source>
</evidence>
<protein>
    <recommendedName>
        <fullName evidence="14 17">Alpha-1,3-mannosyl-glycoprotein 2-beta-N-acetylglucosaminyltransferase</fullName>
        <shortName evidence="17">GNT-I</shortName>
        <shortName evidence="17">GlcNAc-T I</shortName>
        <ecNumber evidence="14 17">2.4.1.101</ecNumber>
    </recommendedName>
    <alternativeName>
        <fullName evidence="15 17">N-glycosyl-oligosaccharide-glycoprotein N-acetylglucosaminyltransferase I</fullName>
    </alternativeName>
</protein>
<evidence type="ECO:0000256" key="15">
    <source>
        <dbReference type="ARBA" id="ARBA00041712"/>
    </source>
</evidence>
<dbReference type="Proteomes" id="UP000271098">
    <property type="component" value="Unassembled WGS sequence"/>
</dbReference>
<evidence type="ECO:0000256" key="14">
    <source>
        <dbReference type="ARBA" id="ARBA00038949"/>
    </source>
</evidence>
<keyword evidence="4 17" id="KW-0328">Glycosyltransferase</keyword>
<keyword evidence="9" id="KW-1133">Transmembrane helix</keyword>
<reference evidence="18 19" key="1">
    <citation type="submission" date="2018-11" db="EMBL/GenBank/DDBJ databases">
        <authorList>
            <consortium name="Pathogen Informatics"/>
        </authorList>
    </citation>
    <scope>NUCLEOTIDE SEQUENCE [LARGE SCALE GENOMIC DNA]</scope>
</reference>
<keyword evidence="10 17" id="KW-0333">Golgi apparatus</keyword>
<comment type="subcellular location">
    <subcellularLocation>
        <location evidence="1 17">Golgi apparatus membrane</location>
        <topology evidence="1 17">Single-pass type II membrane protein</topology>
    </subcellularLocation>
</comment>